<dbReference type="PANTHER" id="PTHR14269">
    <property type="entry name" value="CDP-DIACYLGLYCEROL--GLYCEROL-3-PHOSPHATE 3-PHOSPHATIDYLTRANSFERASE-RELATED"/>
    <property type="match status" value="1"/>
</dbReference>
<keyword evidence="13" id="KW-1208">Phospholipid metabolism</keyword>
<sequence>MLDKIKSNIPNTITCLSLVCGCMAIIASFGYDTILVGSLKGYQLAFILIGVAAVCDFLDGAAARALHAYSTLGKELDSLSDLVSFGVAPGMLVFNTMSLYGEAAWPAFTALFIPVMGELRLARFNIDDRQTTSFLGLPIPANAIFWIGACAAINSYGYPGDIIMSAGVIVMSLLMVLTGLKMFSLKFKNFSLRENLRRYIIIMAAILFVVFCGVPGLAWTIILYVLMSLVPSKTQA</sequence>
<evidence type="ECO:0000256" key="5">
    <source>
        <dbReference type="ARBA" id="ARBA00017171"/>
    </source>
</evidence>
<keyword evidence="12" id="KW-0594">Phospholipid biosynthesis</keyword>
<dbReference type="InterPro" id="IPR004533">
    <property type="entry name" value="CDP-diaglyc--ser_O-PTrfase"/>
</dbReference>
<dbReference type="InterPro" id="IPR000462">
    <property type="entry name" value="CDP-OH_P_trans"/>
</dbReference>
<comment type="similarity">
    <text evidence="3 15">Belongs to the CDP-alcohol phosphatidyltransferase class-I family.</text>
</comment>
<dbReference type="GO" id="GO:0003882">
    <property type="term" value="F:CDP-diacylglycerol-serine O-phosphatidyltransferase activity"/>
    <property type="evidence" value="ECO:0007669"/>
    <property type="project" value="UniProtKB-EC"/>
</dbReference>
<evidence type="ECO:0000313" key="17">
    <source>
        <dbReference type="EMBL" id="MEY8244511.1"/>
    </source>
</evidence>
<keyword evidence="10" id="KW-0443">Lipid metabolism</keyword>
<keyword evidence="18" id="KW-1185">Reference proteome</keyword>
<dbReference type="EC" id="2.7.8.8" evidence="4"/>
<evidence type="ECO:0000256" key="9">
    <source>
        <dbReference type="ARBA" id="ARBA00022989"/>
    </source>
</evidence>
<evidence type="ECO:0000256" key="11">
    <source>
        <dbReference type="ARBA" id="ARBA00023136"/>
    </source>
</evidence>
<dbReference type="PANTHER" id="PTHR14269:SF61">
    <property type="entry name" value="CDP-DIACYLGLYCEROL--SERINE O-PHOSPHATIDYLTRANSFERASE"/>
    <property type="match status" value="1"/>
</dbReference>
<evidence type="ECO:0000256" key="2">
    <source>
        <dbReference type="ARBA" id="ARBA00004127"/>
    </source>
</evidence>
<feature type="transmembrane region" description="Helical" evidence="16">
    <location>
        <begin position="134"/>
        <end position="156"/>
    </location>
</feature>
<keyword evidence="7 15" id="KW-0808">Transferase</keyword>
<dbReference type="InterPro" id="IPR043130">
    <property type="entry name" value="CDP-OH_PTrfase_TM_dom"/>
</dbReference>
<feature type="transmembrane region" description="Helical" evidence="16">
    <location>
        <begin position="162"/>
        <end position="180"/>
    </location>
</feature>
<evidence type="ECO:0000256" key="7">
    <source>
        <dbReference type="ARBA" id="ARBA00022679"/>
    </source>
</evidence>
<evidence type="ECO:0000256" key="4">
    <source>
        <dbReference type="ARBA" id="ARBA00013174"/>
    </source>
</evidence>
<evidence type="ECO:0000256" key="10">
    <source>
        <dbReference type="ARBA" id="ARBA00023098"/>
    </source>
</evidence>
<dbReference type="Gene3D" id="1.20.120.1760">
    <property type="match status" value="1"/>
</dbReference>
<dbReference type="Proteomes" id="UP001565200">
    <property type="component" value="Unassembled WGS sequence"/>
</dbReference>
<dbReference type="PROSITE" id="PS51257">
    <property type="entry name" value="PROKAR_LIPOPROTEIN"/>
    <property type="match status" value="1"/>
</dbReference>
<feature type="transmembrane region" description="Helical" evidence="16">
    <location>
        <begin position="200"/>
        <end position="227"/>
    </location>
</feature>
<evidence type="ECO:0000256" key="14">
    <source>
        <dbReference type="ARBA" id="ARBA00032361"/>
    </source>
</evidence>
<feature type="transmembrane region" description="Helical" evidence="16">
    <location>
        <begin position="12"/>
        <end position="31"/>
    </location>
</feature>
<keyword evidence="11 16" id="KW-0472">Membrane</keyword>
<name>A0ABV4CSZ2_9BACT</name>
<keyword evidence="6" id="KW-0444">Lipid biosynthesis</keyword>
<evidence type="ECO:0000256" key="6">
    <source>
        <dbReference type="ARBA" id="ARBA00022516"/>
    </source>
</evidence>
<dbReference type="NCBIfam" id="TIGR00473">
    <property type="entry name" value="pssA"/>
    <property type="match status" value="1"/>
</dbReference>
<evidence type="ECO:0000256" key="16">
    <source>
        <dbReference type="SAM" id="Phobius"/>
    </source>
</evidence>
<organism evidence="17 18">
    <name type="scientific">Heminiphilus faecis</name>
    <dbReference type="NCBI Taxonomy" id="2601703"/>
    <lineage>
        <taxon>Bacteria</taxon>
        <taxon>Pseudomonadati</taxon>
        <taxon>Bacteroidota</taxon>
        <taxon>Bacteroidia</taxon>
        <taxon>Bacteroidales</taxon>
        <taxon>Muribaculaceae</taxon>
        <taxon>Heminiphilus</taxon>
    </lineage>
</organism>
<keyword evidence="9 16" id="KW-1133">Transmembrane helix</keyword>
<evidence type="ECO:0000256" key="13">
    <source>
        <dbReference type="ARBA" id="ARBA00023264"/>
    </source>
</evidence>
<evidence type="ECO:0000313" key="18">
    <source>
        <dbReference type="Proteomes" id="UP001565200"/>
    </source>
</evidence>
<dbReference type="EMBL" id="JBCLPP010000005">
    <property type="protein sequence ID" value="MEY8244511.1"/>
    <property type="molecule type" value="Genomic_DNA"/>
</dbReference>
<comment type="catalytic activity">
    <reaction evidence="1">
        <text>a CDP-1,2-diacyl-sn-glycerol + L-serine = a 1,2-diacyl-sn-glycero-3-phospho-L-serine + CMP + H(+)</text>
        <dbReference type="Rhea" id="RHEA:16913"/>
        <dbReference type="ChEBI" id="CHEBI:15378"/>
        <dbReference type="ChEBI" id="CHEBI:33384"/>
        <dbReference type="ChEBI" id="CHEBI:57262"/>
        <dbReference type="ChEBI" id="CHEBI:58332"/>
        <dbReference type="ChEBI" id="CHEBI:60377"/>
        <dbReference type="EC" id="2.7.8.8"/>
    </reaction>
</comment>
<dbReference type="RefSeq" id="WP_148464269.1">
    <property type="nucleotide sequence ID" value="NZ_JBCLPP010000005.1"/>
</dbReference>
<reference evidence="17 18" key="1">
    <citation type="submission" date="2024-03" db="EMBL/GenBank/DDBJ databases">
        <title>Mouse gut bacterial collection (mGBC) of GemPharmatech.</title>
        <authorList>
            <person name="He Y."/>
            <person name="Dong L."/>
            <person name="Wu D."/>
            <person name="Gao X."/>
            <person name="Lin Z."/>
        </authorList>
    </citation>
    <scope>NUCLEOTIDE SEQUENCE [LARGE SCALE GENOMIC DNA]</scope>
    <source>
        <strain evidence="17 18">54-13</strain>
    </source>
</reference>
<protein>
    <recommendedName>
        <fullName evidence="5">CDP-diacylglycerol--serine O-phosphatidyltransferase</fullName>
        <ecNumber evidence="4">2.7.8.8</ecNumber>
    </recommendedName>
    <alternativeName>
        <fullName evidence="14">Phosphatidylserine synthase</fullName>
    </alternativeName>
</protein>
<proteinExistence type="inferred from homology"/>
<dbReference type="InterPro" id="IPR050324">
    <property type="entry name" value="CDP-alcohol_PTase-I"/>
</dbReference>
<evidence type="ECO:0000256" key="15">
    <source>
        <dbReference type="RuleBase" id="RU003750"/>
    </source>
</evidence>
<evidence type="ECO:0000256" key="12">
    <source>
        <dbReference type="ARBA" id="ARBA00023209"/>
    </source>
</evidence>
<dbReference type="PROSITE" id="PS00379">
    <property type="entry name" value="CDP_ALCOHOL_P_TRANSF"/>
    <property type="match status" value="1"/>
</dbReference>
<comment type="subcellular location">
    <subcellularLocation>
        <location evidence="2">Endomembrane system</location>
        <topology evidence="2">Multi-pass membrane protein</topology>
    </subcellularLocation>
</comment>
<evidence type="ECO:0000256" key="8">
    <source>
        <dbReference type="ARBA" id="ARBA00022692"/>
    </source>
</evidence>
<evidence type="ECO:0000256" key="1">
    <source>
        <dbReference type="ARBA" id="ARBA00000287"/>
    </source>
</evidence>
<keyword evidence="8 16" id="KW-0812">Transmembrane</keyword>
<comment type="caution">
    <text evidence="17">The sequence shown here is derived from an EMBL/GenBank/DDBJ whole genome shotgun (WGS) entry which is preliminary data.</text>
</comment>
<gene>
    <name evidence="17" type="primary">pssA</name>
    <name evidence="17" type="ORF">AAK873_02625</name>
</gene>
<dbReference type="Pfam" id="PF01066">
    <property type="entry name" value="CDP-OH_P_transf"/>
    <property type="match status" value="1"/>
</dbReference>
<dbReference type="InterPro" id="IPR048254">
    <property type="entry name" value="CDP_ALCOHOL_P_TRANSF_CS"/>
</dbReference>
<evidence type="ECO:0000256" key="3">
    <source>
        <dbReference type="ARBA" id="ARBA00010441"/>
    </source>
</evidence>
<accession>A0ABV4CSZ2</accession>